<protein>
    <submittedName>
        <fullName evidence="1">Uncharacterized protein</fullName>
    </submittedName>
</protein>
<organism evidence="1 2">
    <name type="scientific">Edaphochlamys debaryana</name>
    <dbReference type="NCBI Taxonomy" id="47281"/>
    <lineage>
        <taxon>Eukaryota</taxon>
        <taxon>Viridiplantae</taxon>
        <taxon>Chlorophyta</taxon>
        <taxon>core chlorophytes</taxon>
        <taxon>Chlorophyceae</taxon>
        <taxon>CS clade</taxon>
        <taxon>Chlamydomonadales</taxon>
        <taxon>Chlamydomonadales incertae sedis</taxon>
        <taxon>Edaphochlamys</taxon>
    </lineage>
</organism>
<dbReference type="AlphaFoldDB" id="A0A835YGU8"/>
<accession>A0A835YGU8</accession>
<name>A0A835YGU8_9CHLO</name>
<sequence length="312" mass="34343">MDTKLSKMNKTVSRLETRVADLYEFTALPLISNHFNHEFAESVDIKSAAGVVDHILSLALNLDVPGVKNRSSFIAILEEYVLKDRQGLRTAIKSLMDEVCDEEGVCMMALPSNFASAPWDDIRACLQELALAYAAPGSADERINNLMRLVDALETGAPPRPLPGFMEMATAMSSGRVASHMPLDCRGRIDVRETFIEFHIGAFKGSTSGLTETLTHLKRTAALFAWAYRVIEPHIFSATSGPASNGAGVRQPRDVEAIGYAFTIGKVAPQDSQLKLYDEFTVDVYGKKSNTDIAYRYFSVRPTGLTEHYAKV</sequence>
<evidence type="ECO:0000313" key="2">
    <source>
        <dbReference type="Proteomes" id="UP000612055"/>
    </source>
</evidence>
<reference evidence="1" key="1">
    <citation type="journal article" date="2020" name="bioRxiv">
        <title>Comparative genomics of Chlamydomonas.</title>
        <authorList>
            <person name="Craig R.J."/>
            <person name="Hasan A.R."/>
            <person name="Ness R.W."/>
            <person name="Keightley P.D."/>
        </authorList>
    </citation>
    <scope>NUCLEOTIDE SEQUENCE</scope>
    <source>
        <strain evidence="1">CCAP 11/70</strain>
    </source>
</reference>
<keyword evidence="2" id="KW-1185">Reference proteome</keyword>
<dbReference type="Proteomes" id="UP000612055">
    <property type="component" value="Unassembled WGS sequence"/>
</dbReference>
<evidence type="ECO:0000313" key="1">
    <source>
        <dbReference type="EMBL" id="KAG2501524.1"/>
    </source>
</evidence>
<dbReference type="OrthoDB" id="533699at2759"/>
<proteinExistence type="predicted"/>
<gene>
    <name evidence="1" type="ORF">HYH03_000031</name>
</gene>
<dbReference type="EMBL" id="JAEHOE010000001">
    <property type="protein sequence ID" value="KAG2501524.1"/>
    <property type="molecule type" value="Genomic_DNA"/>
</dbReference>
<comment type="caution">
    <text evidence="1">The sequence shown here is derived from an EMBL/GenBank/DDBJ whole genome shotgun (WGS) entry which is preliminary data.</text>
</comment>